<evidence type="ECO:0000313" key="3">
    <source>
        <dbReference type="Proteomes" id="UP000373149"/>
    </source>
</evidence>
<evidence type="ECO:0000313" key="2">
    <source>
        <dbReference type="EMBL" id="MPY50718.1"/>
    </source>
</evidence>
<proteinExistence type="predicted"/>
<feature type="region of interest" description="Disordered" evidence="1">
    <location>
        <begin position="116"/>
        <end position="180"/>
    </location>
</feature>
<organism evidence="2 3">
    <name type="scientific">Streptomyces acidicola</name>
    <dbReference type="NCBI Taxonomy" id="2596892"/>
    <lineage>
        <taxon>Bacteria</taxon>
        <taxon>Bacillati</taxon>
        <taxon>Actinomycetota</taxon>
        <taxon>Actinomycetes</taxon>
        <taxon>Kitasatosporales</taxon>
        <taxon>Streptomycetaceae</taxon>
        <taxon>Streptomyces</taxon>
    </lineage>
</organism>
<dbReference type="RefSeq" id="WP_152864435.1">
    <property type="nucleotide sequence ID" value="NZ_VMNX01000070.1"/>
</dbReference>
<comment type="caution">
    <text evidence="2">The sequence shown here is derived from an EMBL/GenBank/DDBJ whole genome shotgun (WGS) entry which is preliminary data.</text>
</comment>
<dbReference type="Proteomes" id="UP000373149">
    <property type="component" value="Unassembled WGS sequence"/>
</dbReference>
<protein>
    <submittedName>
        <fullName evidence="2">Uncharacterized protein</fullName>
    </submittedName>
</protein>
<feature type="compositionally biased region" description="Low complexity" evidence="1">
    <location>
        <begin position="125"/>
        <end position="140"/>
    </location>
</feature>
<reference evidence="2 3" key="1">
    <citation type="submission" date="2019-09" db="EMBL/GenBank/DDBJ databases">
        <authorList>
            <person name="Duangmal K."/>
            <person name="Teo W.F.A."/>
            <person name="Lipun K."/>
        </authorList>
    </citation>
    <scope>NUCLEOTIDE SEQUENCE [LARGE SCALE GENOMIC DNA]</scope>
    <source>
        <strain evidence="2 3">K1PN6</strain>
    </source>
</reference>
<name>A0A5N8WW05_9ACTN</name>
<sequence>MGGYDEDGWRYVSLTGLRARGWTGGMIHRLLGPPDRLALNPRFRAAPPRRLYRIERVEAAERSAEFRVVAEAAARRSEAVRAALRQRQEDVLERIRAEPLDVPRPNPDKLELRAVEQRARSETKAGPAEGAGAVGGHETAPTVGPPSSAPGEHPTPAPSLDPSSSSSSGPGPGPGPADHTSLDAWKVDYLRQRLFKQYGRLLDGIPGGAPAALWRAEAMALLNQRIYAAIAEAHPGLAQECEKRTSDQLLGPPPW</sequence>
<dbReference type="AlphaFoldDB" id="A0A5N8WW05"/>
<feature type="compositionally biased region" description="Low complexity" evidence="1">
    <location>
        <begin position="160"/>
        <end position="169"/>
    </location>
</feature>
<keyword evidence="3" id="KW-1185">Reference proteome</keyword>
<evidence type="ECO:0000256" key="1">
    <source>
        <dbReference type="SAM" id="MobiDB-lite"/>
    </source>
</evidence>
<feature type="compositionally biased region" description="Pro residues" evidence="1">
    <location>
        <begin position="143"/>
        <end position="159"/>
    </location>
</feature>
<accession>A0A5N8WW05</accession>
<dbReference type="EMBL" id="VMNX01000070">
    <property type="protein sequence ID" value="MPY50718.1"/>
    <property type="molecule type" value="Genomic_DNA"/>
</dbReference>
<gene>
    <name evidence="2" type="ORF">FPZ41_19900</name>
</gene>